<evidence type="ECO:0000313" key="1">
    <source>
        <dbReference type="EMBL" id="KAJ4457817.1"/>
    </source>
</evidence>
<dbReference type="Proteomes" id="UP001141327">
    <property type="component" value="Unassembled WGS sequence"/>
</dbReference>
<keyword evidence="2" id="KW-1185">Reference proteome</keyword>
<sequence length="208" mass="22832">MQQRERCSASSLAPSDLTIRCGGRLHAPSLGTELGPLFRPWAPVYLEASSLCRPLLLPPGYDPAEVACAGTQLTGLNQSRAMFATELCCLPVCLPSALSAVLCLFGSHQRLAAMPPDPWDPQSADAPLFQFSCRVNGVENHRVLRLPRKCRVQIGQVQDFIRERLDRLLESSAAALAPEDEARVGRLRATVLELVRTDLRYKGGPKTW</sequence>
<evidence type="ECO:0008006" key="3">
    <source>
        <dbReference type="Google" id="ProtNLM"/>
    </source>
</evidence>
<comment type="caution">
    <text evidence="1">The sequence shown here is derived from an EMBL/GenBank/DDBJ whole genome shotgun (WGS) entry which is preliminary data.</text>
</comment>
<gene>
    <name evidence="1" type="ORF">PAPYR_6635</name>
</gene>
<name>A0ABQ8UJD2_9EUKA</name>
<reference evidence="1" key="1">
    <citation type="journal article" date="2022" name="bioRxiv">
        <title>Genomics of Preaxostyla Flagellates Illuminates Evolutionary Transitions and the Path Towards Mitochondrial Loss.</title>
        <authorList>
            <person name="Novak L.V.F."/>
            <person name="Treitli S.C."/>
            <person name="Pyrih J."/>
            <person name="Halakuc P."/>
            <person name="Pipaliya S.V."/>
            <person name="Vacek V."/>
            <person name="Brzon O."/>
            <person name="Soukal P."/>
            <person name="Eme L."/>
            <person name="Dacks J.B."/>
            <person name="Karnkowska A."/>
            <person name="Elias M."/>
            <person name="Hampl V."/>
        </authorList>
    </citation>
    <scope>NUCLEOTIDE SEQUENCE</scope>
    <source>
        <strain evidence="1">RCP-MX</strain>
    </source>
</reference>
<organism evidence="1 2">
    <name type="scientific">Paratrimastix pyriformis</name>
    <dbReference type="NCBI Taxonomy" id="342808"/>
    <lineage>
        <taxon>Eukaryota</taxon>
        <taxon>Metamonada</taxon>
        <taxon>Preaxostyla</taxon>
        <taxon>Paratrimastigidae</taxon>
        <taxon>Paratrimastix</taxon>
    </lineage>
</organism>
<dbReference type="EMBL" id="JAPMOS010000039">
    <property type="protein sequence ID" value="KAJ4457817.1"/>
    <property type="molecule type" value="Genomic_DNA"/>
</dbReference>
<protein>
    <recommendedName>
        <fullName evidence="3">Tafazzin family protein</fullName>
    </recommendedName>
</protein>
<proteinExistence type="predicted"/>
<accession>A0ABQ8UJD2</accession>
<evidence type="ECO:0000313" key="2">
    <source>
        <dbReference type="Proteomes" id="UP001141327"/>
    </source>
</evidence>